<keyword evidence="2" id="KW-0378">Hydrolase</keyword>
<dbReference type="PANTHER" id="PTHR42951:SF17">
    <property type="entry name" value="METALLO-BETA-LACTAMASE DOMAIN-CONTAINING PROTEIN"/>
    <property type="match status" value="1"/>
</dbReference>
<evidence type="ECO:0000313" key="3">
    <source>
        <dbReference type="Proteomes" id="UP000285120"/>
    </source>
</evidence>
<dbReference type="EMBL" id="RAPK01000010">
    <property type="protein sequence ID" value="RKD71120.1"/>
    <property type="molecule type" value="Genomic_DNA"/>
</dbReference>
<dbReference type="CDD" id="cd07721">
    <property type="entry name" value="yflN-like_MBL-fold"/>
    <property type="match status" value="1"/>
</dbReference>
<comment type="caution">
    <text evidence="2">The sequence shown here is derived from an EMBL/GenBank/DDBJ whole genome shotgun (WGS) entry which is preliminary data.</text>
</comment>
<sequence length="220" mass="24936">MKFKQISPHVYKAETWMGVKMSAWVIQEGDYSIIIDTGLSFMGSHLLSFAEEKAPLQMILLTHGHSDHVGGLSSILRKRKVPVYAHPNEIKYIEGKEPYPKRKKPERGITPGIVKPLPEDENHNLHTMMNLVPYPTPGHSPGHTAYFHKEDNVLISGDMFTSKRGKLTPPMKAFTADAQEAVESSRLIEELNPDLISICHGNDIEHPQNQLQDYLEKYKK</sequence>
<gene>
    <name evidence="2" type="ORF">ATL39_2511</name>
</gene>
<dbReference type="AlphaFoldDB" id="A0A419UZJ8"/>
<protein>
    <submittedName>
        <fullName evidence="2">Glyoxylase-like metal-dependent hydrolase (Beta-lactamase superfamily II)</fullName>
    </submittedName>
</protein>
<name>A0A419UZJ8_9BACL</name>
<dbReference type="Pfam" id="PF00753">
    <property type="entry name" value="Lactamase_B"/>
    <property type="match status" value="1"/>
</dbReference>
<dbReference type="Proteomes" id="UP000285120">
    <property type="component" value="Unassembled WGS sequence"/>
</dbReference>
<dbReference type="InterPro" id="IPR050855">
    <property type="entry name" value="NDM-1-like"/>
</dbReference>
<feature type="domain" description="Metallo-beta-lactamase" evidence="1">
    <location>
        <begin position="20"/>
        <end position="200"/>
    </location>
</feature>
<keyword evidence="3" id="KW-1185">Reference proteome</keyword>
<dbReference type="SUPFAM" id="SSF56281">
    <property type="entry name" value="Metallo-hydrolase/oxidoreductase"/>
    <property type="match status" value="1"/>
</dbReference>
<dbReference type="InterPro" id="IPR001279">
    <property type="entry name" value="Metallo-B-lactamas"/>
</dbReference>
<dbReference type="SMART" id="SM00849">
    <property type="entry name" value="Lactamase_B"/>
    <property type="match status" value="1"/>
</dbReference>
<accession>A0A419UZJ8</accession>
<dbReference type="OrthoDB" id="9802248at2"/>
<dbReference type="RefSeq" id="WP_120193678.1">
    <property type="nucleotide sequence ID" value="NZ_RAPK01000010.1"/>
</dbReference>
<reference evidence="2 3" key="1">
    <citation type="submission" date="2018-09" db="EMBL/GenBank/DDBJ databases">
        <title>Genomic Encyclopedia of Archaeal and Bacterial Type Strains, Phase II (KMG-II): from individual species to whole genera.</title>
        <authorList>
            <person name="Goeker M."/>
        </authorList>
    </citation>
    <scope>NUCLEOTIDE SEQUENCE [LARGE SCALE GENOMIC DNA]</scope>
    <source>
        <strain evidence="2 3">DSM 17008</strain>
    </source>
</reference>
<dbReference type="InterPro" id="IPR036866">
    <property type="entry name" value="RibonucZ/Hydroxyglut_hydro"/>
</dbReference>
<organism evidence="2 3">
    <name type="scientific">Sinobaca qinghaiensis</name>
    <dbReference type="NCBI Taxonomy" id="342944"/>
    <lineage>
        <taxon>Bacteria</taxon>
        <taxon>Bacillati</taxon>
        <taxon>Bacillota</taxon>
        <taxon>Bacilli</taxon>
        <taxon>Bacillales</taxon>
        <taxon>Sporolactobacillaceae</taxon>
        <taxon>Sinobaca</taxon>
    </lineage>
</organism>
<dbReference type="GO" id="GO:0016787">
    <property type="term" value="F:hydrolase activity"/>
    <property type="evidence" value="ECO:0007669"/>
    <property type="project" value="UniProtKB-KW"/>
</dbReference>
<dbReference type="Gene3D" id="3.60.15.10">
    <property type="entry name" value="Ribonuclease Z/Hydroxyacylglutathione hydrolase-like"/>
    <property type="match status" value="1"/>
</dbReference>
<evidence type="ECO:0000259" key="1">
    <source>
        <dbReference type="SMART" id="SM00849"/>
    </source>
</evidence>
<dbReference type="PANTHER" id="PTHR42951">
    <property type="entry name" value="METALLO-BETA-LACTAMASE DOMAIN-CONTAINING"/>
    <property type="match status" value="1"/>
</dbReference>
<evidence type="ECO:0000313" key="2">
    <source>
        <dbReference type="EMBL" id="RKD71120.1"/>
    </source>
</evidence>
<proteinExistence type="predicted"/>